<dbReference type="Proteomes" id="UP001430356">
    <property type="component" value="Unassembled WGS sequence"/>
</dbReference>
<comment type="caution">
    <text evidence="3">The sequence shown here is derived from an EMBL/GenBank/DDBJ whole genome shotgun (WGS) entry which is preliminary data.</text>
</comment>
<feature type="domain" description="Protein kinase" evidence="2">
    <location>
        <begin position="175"/>
        <end position="473"/>
    </location>
</feature>
<dbReference type="Gene3D" id="1.10.510.10">
    <property type="entry name" value="Transferase(Phosphotransferase) domain 1"/>
    <property type="match status" value="1"/>
</dbReference>
<dbReference type="GO" id="GO:0004674">
    <property type="term" value="F:protein serine/threonine kinase activity"/>
    <property type="evidence" value="ECO:0007669"/>
    <property type="project" value="TreeGrafter"/>
</dbReference>
<evidence type="ECO:0000313" key="3">
    <source>
        <dbReference type="EMBL" id="KAK7199345.1"/>
    </source>
</evidence>
<dbReference type="Pfam" id="PF07714">
    <property type="entry name" value="PK_Tyr_Ser-Thr"/>
    <property type="match status" value="1"/>
</dbReference>
<dbReference type="GO" id="GO:0005524">
    <property type="term" value="F:ATP binding"/>
    <property type="evidence" value="ECO:0007669"/>
    <property type="project" value="InterPro"/>
</dbReference>
<dbReference type="PROSITE" id="PS50011">
    <property type="entry name" value="PROTEIN_KINASE_DOM"/>
    <property type="match status" value="1"/>
</dbReference>
<dbReference type="InterPro" id="IPR051681">
    <property type="entry name" value="Ser/Thr_Kinases-Pseudokinases"/>
</dbReference>
<proteinExistence type="predicted"/>
<sequence>MLRGDYAGALAAYRGVADIADLEPGLLPASMRREAAASAVTGGAVSVQVARLVRECEQRARQRVVEPLCRVRAAPPGMCGAGGSAVAARVVGAAASMSDPLSPLPPHSGRGTSRTSSGRVSTAYPAVCERHVVDLAEDSVAVRCVVPSVPLWIQDNFGQQWHLASRDTDHAAVHMNNRRTRALGSAGAMAAAYYAAYRDVHPVVAKAIRDAPAGRMSDALRSATPVCGPTAGQAATMRALFEARQCLQHPNLVPVLGYSESLEGGVVVIWQFCPGGSLRQLQCRYPTLQPISVARFAFQISSALAYLHDRGVVHGNLHLDDVMVNADGSCRLAGYEADYAATRRLFKTHRTCYLSPAMAAGALPTTSCDMFCYGLLTLELLTRQPCWRWVLGEAGQPLGSADALRELMRGGGRAFSDALAQGRVVVNVEALAPLPASAATAAHGAALLRDLLSPDPAQRPSAAAVRELSKAALATFGLVVEEDTWRQNAQGVSEG</sequence>
<dbReference type="AlphaFoldDB" id="A0AAW0EY92"/>
<dbReference type="InterPro" id="IPR000719">
    <property type="entry name" value="Prot_kinase_dom"/>
</dbReference>
<name>A0AAW0EY92_9TRYP</name>
<keyword evidence="3" id="KW-0808">Transferase</keyword>
<evidence type="ECO:0000259" key="2">
    <source>
        <dbReference type="PROSITE" id="PS50011"/>
    </source>
</evidence>
<keyword evidence="4" id="KW-1185">Reference proteome</keyword>
<dbReference type="InterPro" id="IPR001245">
    <property type="entry name" value="Ser-Thr/Tyr_kinase_cat_dom"/>
</dbReference>
<feature type="region of interest" description="Disordered" evidence="1">
    <location>
        <begin position="98"/>
        <end position="119"/>
    </location>
</feature>
<evidence type="ECO:0000313" key="4">
    <source>
        <dbReference type="Proteomes" id="UP001430356"/>
    </source>
</evidence>
<accession>A0AAW0EY92</accession>
<dbReference type="EMBL" id="JAECZO010000305">
    <property type="protein sequence ID" value="KAK7199345.1"/>
    <property type="molecule type" value="Genomic_DNA"/>
</dbReference>
<keyword evidence="3" id="KW-0418">Kinase</keyword>
<feature type="compositionally biased region" description="Low complexity" evidence="1">
    <location>
        <begin position="108"/>
        <end position="119"/>
    </location>
</feature>
<dbReference type="InterPro" id="IPR011009">
    <property type="entry name" value="Kinase-like_dom_sf"/>
</dbReference>
<evidence type="ECO:0000256" key="1">
    <source>
        <dbReference type="SAM" id="MobiDB-lite"/>
    </source>
</evidence>
<organism evidence="3 4">
    <name type="scientific">Novymonas esmeraldas</name>
    <dbReference type="NCBI Taxonomy" id="1808958"/>
    <lineage>
        <taxon>Eukaryota</taxon>
        <taxon>Discoba</taxon>
        <taxon>Euglenozoa</taxon>
        <taxon>Kinetoplastea</taxon>
        <taxon>Metakinetoplastina</taxon>
        <taxon>Trypanosomatida</taxon>
        <taxon>Trypanosomatidae</taxon>
        <taxon>Novymonas</taxon>
    </lineage>
</organism>
<dbReference type="PANTHER" id="PTHR44329">
    <property type="entry name" value="SERINE/THREONINE-PROTEIN KINASE TNNI3K-RELATED"/>
    <property type="match status" value="1"/>
</dbReference>
<protein>
    <submittedName>
        <fullName evidence="3">Protein tyrosine kinase/Protein kinase domain containing protein</fullName>
    </submittedName>
</protein>
<gene>
    <name evidence="3" type="ORF">NESM_000907400</name>
</gene>
<reference evidence="3 4" key="1">
    <citation type="journal article" date="2021" name="MBio">
        <title>A New Model Trypanosomatid, Novymonas esmeraldas: Genomic Perception of Its 'Candidatus Pandoraea novymonadis' Endosymbiont.</title>
        <authorList>
            <person name="Zakharova A."/>
            <person name="Saura A."/>
            <person name="Butenko A."/>
            <person name="Podesvova L."/>
            <person name="Warmusova S."/>
            <person name="Kostygov A.Y."/>
            <person name="Nenarokova A."/>
            <person name="Lukes J."/>
            <person name="Opperdoes F.R."/>
            <person name="Yurchenko V."/>
        </authorList>
    </citation>
    <scope>NUCLEOTIDE SEQUENCE [LARGE SCALE GENOMIC DNA]</scope>
    <source>
        <strain evidence="3 4">E262AT.01</strain>
    </source>
</reference>
<dbReference type="SUPFAM" id="SSF56112">
    <property type="entry name" value="Protein kinase-like (PK-like)"/>
    <property type="match status" value="1"/>
</dbReference>